<evidence type="ECO:0000256" key="6">
    <source>
        <dbReference type="ARBA" id="ARBA00022839"/>
    </source>
</evidence>
<dbReference type="GO" id="GO:0005524">
    <property type="term" value="F:ATP binding"/>
    <property type="evidence" value="ECO:0007669"/>
    <property type="project" value="UniProtKB-KW"/>
</dbReference>
<keyword evidence="7" id="KW-0067">ATP-binding</keyword>
<dbReference type="Proteomes" id="UP000294404">
    <property type="component" value="Chromosome"/>
</dbReference>
<dbReference type="Pfam" id="PF17946">
    <property type="entry name" value="RecC_C"/>
    <property type="match status" value="1"/>
</dbReference>
<proteinExistence type="predicted"/>
<dbReference type="PIRSF" id="PIRSF000980">
    <property type="entry name" value="RecC"/>
    <property type="match status" value="1"/>
</dbReference>
<evidence type="ECO:0000256" key="9">
    <source>
        <dbReference type="ARBA" id="ARBA00023204"/>
    </source>
</evidence>
<reference evidence="11 12" key="1">
    <citation type="submission" date="2019-02" db="EMBL/GenBank/DDBJ databases">
        <authorList>
            <person name="Manzano-Marin A."/>
            <person name="Manzano-Marin A."/>
        </authorList>
    </citation>
    <scope>NUCLEOTIDE SEQUENCE [LARGE SCALE GENOMIC DNA]</scope>
    <source>
        <strain evidence="11 12">BuCicuneomaculata</strain>
    </source>
</reference>
<evidence type="ECO:0000256" key="5">
    <source>
        <dbReference type="ARBA" id="ARBA00022806"/>
    </source>
</evidence>
<evidence type="ECO:0000256" key="1">
    <source>
        <dbReference type="ARBA" id="ARBA00022722"/>
    </source>
</evidence>
<dbReference type="GO" id="GO:0008854">
    <property type="term" value="F:exodeoxyribonuclease V activity"/>
    <property type="evidence" value="ECO:0007669"/>
    <property type="project" value="UniProtKB-EC"/>
</dbReference>
<gene>
    <name evidence="11" type="primary">recC</name>
    <name evidence="11" type="ORF">BUCICUMA2628_290</name>
</gene>
<dbReference type="GO" id="GO:0006310">
    <property type="term" value="P:DNA recombination"/>
    <property type="evidence" value="ECO:0007669"/>
    <property type="project" value="TreeGrafter"/>
</dbReference>
<keyword evidence="9" id="KW-0234">DNA repair</keyword>
<keyword evidence="1" id="KW-0540">Nuclease</keyword>
<dbReference type="GO" id="GO:0009338">
    <property type="term" value="C:exodeoxyribonuclease V complex"/>
    <property type="evidence" value="ECO:0007669"/>
    <property type="project" value="InterPro"/>
</dbReference>
<dbReference type="Pfam" id="PF04257">
    <property type="entry name" value="Exonuc_V_gamma"/>
    <property type="match status" value="1"/>
</dbReference>
<accession>A0A451CZ20</accession>
<dbReference type="InterPro" id="IPR013986">
    <property type="entry name" value="DExx_box_DNA_helicase_dom_sf"/>
</dbReference>
<dbReference type="PANTHER" id="PTHR30591">
    <property type="entry name" value="RECBCD ENZYME SUBUNIT RECC"/>
    <property type="match status" value="1"/>
</dbReference>
<dbReference type="EMBL" id="LR217695">
    <property type="protein sequence ID" value="VFP78270.1"/>
    <property type="molecule type" value="Genomic_DNA"/>
</dbReference>
<dbReference type="Gene3D" id="1.10.486.10">
    <property type="entry name" value="PCRA, domain 4"/>
    <property type="match status" value="1"/>
</dbReference>
<evidence type="ECO:0000313" key="12">
    <source>
        <dbReference type="Proteomes" id="UP000294404"/>
    </source>
</evidence>
<feature type="domain" description="RecC C-terminal" evidence="10">
    <location>
        <begin position="740"/>
        <end position="957"/>
    </location>
</feature>
<dbReference type="AlphaFoldDB" id="A0A451CZ20"/>
<dbReference type="Gene3D" id="1.10.10.990">
    <property type="match status" value="1"/>
</dbReference>
<sequence>MLKIYKSNQINFLLKKMCKKMISNKNILTNEIILINDIHIKNWLEINISKIEGICINKKYFLISTFFIHLIEKINYKQKEIFYSIFKKEHLKWILMSIINNNHDSLFLKKSGILYKNEEFCSQMATIFIKYIFFQPNLILQWEKKENNNCLSTTQIWQKKLWNLIIKKIKILKQKNLTEIINNIYQNKKKSYFLKLIPTRIFIYSQNPINPLIQIILYAVKNITSIYLYQYQFNKQTNIDPILSFNKKKKIFIKQLKNKKKISYKKKFFYKQKNIKKILYVLQNDLFKNSLENKNLQFIPYTQDNSFSIHRCCSYLQEIRVLYKHITNILNINPKLKLNDILITATDITPYLLYINRIFNPLLQNNHLIFNNTKKNTIKKDIILTIEKLFKIKDNRFQCSWVLSLLNTKFLRKKFFIKSSDIKTIYKFVSDLKILFGFDKKQFKKMSIPNIHTYSWNYAIDRITSGYWLNKKYSIWNNTSTYNVSCRNSNILLGNFINLIITLNKFRKKILHKKLLKNWLNIISQIINDFFDIPIKYKKFFFTLENIWKVIISDGIKMRYTKKISISILIKKFFKYNFSLFKNDSFMSGSINIVQLNNIRIIPFKMICVLGCTQDNIPKIKKKDIFNLINPNIYQYDLNIFFETIMASQKYFFCSYTHINTEQKTNYASQYIIDIIYYIKKNFYIKTNQVAKKNINLINNIYFKYDYESYNSYFIHNYIEKFSSNKKKIKKKIYRIIKKDLLIKKLINFWKNPIQYFFKKRLHTSNFSTDIKQINEDELFNINLLDKYYINKKLLKYKILKKKTNLLFNKFKLQNKIPYGYLGKVLWNIEEKKIQKLANKIHEIKNSPKKLDITLRTKKYLLSGQIKEINTFGLLRWSTNKINYRVIISAWIEHIIYCTLQSHKKSILLGINDEIIEFYPLEKKQATEYLQQYIQGYLDGIKKPILILKSGIIWLQSIYLKKFNILKKDDNSNITARKNFLKKWHGNSFYQGEKKNMYIQKIIPYMNIIKMKKICNTCTYWLLPILKNSNIKKII</sequence>
<evidence type="ECO:0000256" key="8">
    <source>
        <dbReference type="ARBA" id="ARBA00023125"/>
    </source>
</evidence>
<keyword evidence="3" id="KW-0227">DNA damage</keyword>
<dbReference type="SUPFAM" id="SSF52540">
    <property type="entry name" value="P-loop containing nucleoside triphosphate hydrolases"/>
    <property type="match status" value="2"/>
</dbReference>
<dbReference type="EC" id="3.1.11.5" evidence="11"/>
<evidence type="ECO:0000256" key="2">
    <source>
        <dbReference type="ARBA" id="ARBA00022741"/>
    </source>
</evidence>
<dbReference type="CDD" id="cd22353">
    <property type="entry name" value="RecC_C-like"/>
    <property type="match status" value="1"/>
</dbReference>
<dbReference type="GO" id="GO:0006281">
    <property type="term" value="P:DNA repair"/>
    <property type="evidence" value="ECO:0007669"/>
    <property type="project" value="UniProtKB-KW"/>
</dbReference>
<dbReference type="SUPFAM" id="SSF52980">
    <property type="entry name" value="Restriction endonuclease-like"/>
    <property type="match status" value="1"/>
</dbReference>
<dbReference type="Gene3D" id="1.10.10.160">
    <property type="match status" value="1"/>
</dbReference>
<dbReference type="InterPro" id="IPR006697">
    <property type="entry name" value="RecC"/>
</dbReference>
<dbReference type="InterPro" id="IPR027417">
    <property type="entry name" value="P-loop_NTPase"/>
</dbReference>
<dbReference type="Gene3D" id="3.40.50.300">
    <property type="entry name" value="P-loop containing nucleotide triphosphate hydrolases"/>
    <property type="match status" value="1"/>
</dbReference>
<evidence type="ECO:0000256" key="4">
    <source>
        <dbReference type="ARBA" id="ARBA00022801"/>
    </source>
</evidence>
<keyword evidence="8" id="KW-0238">DNA-binding</keyword>
<name>A0A451CZ20_9GAMM</name>
<organism evidence="11 12">
    <name type="scientific">Buchnera aphidicola</name>
    <name type="common">Cinara cuneomaculata</name>
    <dbReference type="NCBI Taxonomy" id="1660040"/>
    <lineage>
        <taxon>Bacteria</taxon>
        <taxon>Pseudomonadati</taxon>
        <taxon>Pseudomonadota</taxon>
        <taxon>Gammaproteobacteria</taxon>
        <taxon>Enterobacterales</taxon>
        <taxon>Erwiniaceae</taxon>
        <taxon>Buchnera</taxon>
    </lineage>
</organism>
<keyword evidence="4 11" id="KW-0378">Hydrolase</keyword>
<dbReference type="GO" id="GO:0003677">
    <property type="term" value="F:DNA binding"/>
    <property type="evidence" value="ECO:0007669"/>
    <property type="project" value="UniProtKB-KW"/>
</dbReference>
<evidence type="ECO:0000313" key="11">
    <source>
        <dbReference type="EMBL" id="VFP78270.1"/>
    </source>
</evidence>
<dbReference type="GO" id="GO:0004386">
    <property type="term" value="F:helicase activity"/>
    <property type="evidence" value="ECO:0007669"/>
    <property type="project" value="UniProtKB-KW"/>
</dbReference>
<protein>
    <submittedName>
        <fullName evidence="11">RecBCD enzyme subunit RecC</fullName>
        <ecNumber evidence="11">3.1.11.5</ecNumber>
    </submittedName>
</protein>
<keyword evidence="2" id="KW-0547">Nucleotide-binding</keyword>
<keyword evidence="6" id="KW-0269">Exonuclease</keyword>
<evidence type="ECO:0000256" key="3">
    <source>
        <dbReference type="ARBA" id="ARBA00022763"/>
    </source>
</evidence>
<keyword evidence="5" id="KW-0347">Helicase</keyword>
<dbReference type="Gene3D" id="3.40.50.10930">
    <property type="match status" value="1"/>
</dbReference>
<evidence type="ECO:0000259" key="10">
    <source>
        <dbReference type="Pfam" id="PF17946"/>
    </source>
</evidence>
<dbReference type="PANTHER" id="PTHR30591:SF1">
    <property type="entry name" value="RECBCD ENZYME SUBUNIT RECC"/>
    <property type="match status" value="1"/>
</dbReference>
<dbReference type="InterPro" id="IPR041500">
    <property type="entry name" value="RecC_C"/>
</dbReference>
<evidence type="ECO:0000256" key="7">
    <source>
        <dbReference type="ARBA" id="ARBA00022840"/>
    </source>
</evidence>
<dbReference type="InterPro" id="IPR011335">
    <property type="entry name" value="Restrct_endonuc-II-like"/>
</dbReference>